<evidence type="ECO:0000256" key="1">
    <source>
        <dbReference type="SAM" id="MobiDB-lite"/>
    </source>
</evidence>
<dbReference type="EMBL" id="OW240915">
    <property type="protein sequence ID" value="CAH2285867.1"/>
    <property type="molecule type" value="Genomic_DNA"/>
</dbReference>
<dbReference type="AlphaFoldDB" id="A0AAD1S4A1"/>
<evidence type="ECO:0000313" key="2">
    <source>
        <dbReference type="EMBL" id="CAH2285867.1"/>
    </source>
</evidence>
<evidence type="ECO:0000313" key="3">
    <source>
        <dbReference type="Proteomes" id="UP001295444"/>
    </source>
</evidence>
<protein>
    <submittedName>
        <fullName evidence="2">Uncharacterized protein</fullName>
    </submittedName>
</protein>
<reference evidence="2" key="1">
    <citation type="submission" date="2022-03" db="EMBL/GenBank/DDBJ databases">
        <authorList>
            <person name="Alioto T."/>
            <person name="Alioto T."/>
            <person name="Gomez Garrido J."/>
        </authorList>
    </citation>
    <scope>NUCLEOTIDE SEQUENCE</scope>
</reference>
<gene>
    <name evidence="2" type="ORF">PECUL_23A051600</name>
</gene>
<accession>A0AAD1S4A1</accession>
<proteinExistence type="predicted"/>
<dbReference type="Proteomes" id="UP001295444">
    <property type="component" value="Chromosome 04"/>
</dbReference>
<sequence>MTARSRLRALEEHDVATKSKQETLKAEVETLKQANLTMEGRLASLVDARRQRNMRVRGNPENIGEDEVPHYLCRM</sequence>
<feature type="region of interest" description="Disordered" evidence="1">
    <location>
        <begin position="1"/>
        <end position="21"/>
    </location>
</feature>
<keyword evidence="3" id="KW-1185">Reference proteome</keyword>
<feature type="compositionally biased region" description="Basic and acidic residues" evidence="1">
    <location>
        <begin position="8"/>
        <end position="21"/>
    </location>
</feature>
<name>A0AAD1S4A1_PELCU</name>
<organism evidence="2 3">
    <name type="scientific">Pelobates cultripes</name>
    <name type="common">Western spadefoot toad</name>
    <dbReference type="NCBI Taxonomy" id="61616"/>
    <lineage>
        <taxon>Eukaryota</taxon>
        <taxon>Metazoa</taxon>
        <taxon>Chordata</taxon>
        <taxon>Craniata</taxon>
        <taxon>Vertebrata</taxon>
        <taxon>Euteleostomi</taxon>
        <taxon>Amphibia</taxon>
        <taxon>Batrachia</taxon>
        <taxon>Anura</taxon>
        <taxon>Pelobatoidea</taxon>
        <taxon>Pelobatidae</taxon>
        <taxon>Pelobates</taxon>
    </lineage>
</organism>